<feature type="compositionally biased region" description="Gly residues" evidence="1">
    <location>
        <begin position="424"/>
        <end position="438"/>
    </location>
</feature>
<dbReference type="SUPFAM" id="SSF53098">
    <property type="entry name" value="Ribonuclease H-like"/>
    <property type="match status" value="1"/>
</dbReference>
<organism evidence="2 3">
    <name type="scientific">Corynebacterium minutissimum</name>
    <dbReference type="NCBI Taxonomy" id="38301"/>
    <lineage>
        <taxon>Bacteria</taxon>
        <taxon>Bacillati</taxon>
        <taxon>Actinomycetota</taxon>
        <taxon>Actinomycetes</taxon>
        <taxon>Mycobacteriales</taxon>
        <taxon>Corynebacteriaceae</taxon>
        <taxon>Corynebacterium</taxon>
    </lineage>
</organism>
<proteinExistence type="predicted"/>
<feature type="compositionally biased region" description="Low complexity" evidence="1">
    <location>
        <begin position="483"/>
        <end position="505"/>
    </location>
</feature>
<gene>
    <name evidence="2" type="primary">dnaQ1</name>
    <name evidence="2" type="ORF">NCTC10289_00206</name>
</gene>
<feature type="region of interest" description="Disordered" evidence="1">
    <location>
        <begin position="1"/>
        <end position="77"/>
    </location>
</feature>
<feature type="compositionally biased region" description="Polar residues" evidence="1">
    <location>
        <begin position="463"/>
        <end position="477"/>
    </location>
</feature>
<dbReference type="NCBIfam" id="NF004112">
    <property type="entry name" value="PRK05601.1"/>
    <property type="match status" value="1"/>
</dbReference>
<dbReference type="EMBL" id="UFXP01000001">
    <property type="protein sequence ID" value="STC73917.1"/>
    <property type="molecule type" value="Genomic_DNA"/>
</dbReference>
<dbReference type="GO" id="GO:0003676">
    <property type="term" value="F:nucleic acid binding"/>
    <property type="evidence" value="ECO:0007669"/>
    <property type="project" value="InterPro"/>
</dbReference>
<feature type="compositionally biased region" description="Low complexity" evidence="1">
    <location>
        <begin position="520"/>
        <end position="533"/>
    </location>
</feature>
<sequence>MTTTPSPTEPTAHKSAEVAAAVASPSTGAPKPGPRPTSTDTSPSPKDTSGANDSPNTRDSKHTDSKHAGSKHSRDTAREEALTAFPYVALTIQTTGIHPSTGRLLTVDALTLNDAGEVGQEFHAVISPDGDPGPRHLHGLSPEEIKAGQAFSSLLKPLDRLIDGRTLIVHDTTYTWGFIVAEARRAMTAAARQNRARNRNRNNKGRRRRVKVGHVPAPVSIIDTLATARRQGVWGTDIRLAAVARDTGLDAPSPKATVERAQRTEKDTSREATRLLIELYRAQREGTLSTASPEDLRADRFGLQRSHVRVDAAEAPRQHHNPGPYVPGKELIRGMEIVVAPEITEDPDTIIAALTREELNYSEKLTRETSLVVCSITTDLVGKPMHAHRKDIPLMSDTAFLAALERIEDAQEPEETDKTSGSSAGNGGNHGNHGGASGGQNNRNRSSHNKNRRRSRRKSSHHGQGSKNNANQGQNHKNTQDDSGNNGSPNKSNAKGGSNKGSNNNGRRRRRRGGRGRRGNGNQHQQNQQNSGHNRSRTTDN</sequence>
<feature type="compositionally biased region" description="Low complexity" evidence="1">
    <location>
        <begin position="36"/>
        <end position="49"/>
    </location>
</feature>
<feature type="compositionally biased region" description="Basic and acidic residues" evidence="1">
    <location>
        <begin position="56"/>
        <end position="77"/>
    </location>
</feature>
<protein>
    <submittedName>
        <fullName evidence="2">DNA polymerase III subunit epsilon</fullName>
        <ecNumber evidence="2">2.7.7.7</ecNumber>
    </submittedName>
</protein>
<evidence type="ECO:0000256" key="1">
    <source>
        <dbReference type="SAM" id="MobiDB-lite"/>
    </source>
</evidence>
<evidence type="ECO:0000313" key="3">
    <source>
        <dbReference type="Proteomes" id="UP000254287"/>
    </source>
</evidence>
<dbReference type="InterPro" id="IPR036397">
    <property type="entry name" value="RNaseH_sf"/>
</dbReference>
<dbReference type="GO" id="GO:0003887">
    <property type="term" value="F:DNA-directed DNA polymerase activity"/>
    <property type="evidence" value="ECO:0007669"/>
    <property type="project" value="UniProtKB-EC"/>
</dbReference>
<dbReference type="InterPro" id="IPR012337">
    <property type="entry name" value="RNaseH-like_sf"/>
</dbReference>
<dbReference type="EC" id="2.7.7.7" evidence="2"/>
<evidence type="ECO:0000313" key="2">
    <source>
        <dbReference type="EMBL" id="STC73917.1"/>
    </source>
</evidence>
<keyword evidence="2" id="KW-0548">Nucleotidyltransferase</keyword>
<dbReference type="AlphaFoldDB" id="A0A376CSU7"/>
<feature type="region of interest" description="Disordered" evidence="1">
    <location>
        <begin position="409"/>
        <end position="541"/>
    </location>
</feature>
<name>A0A376CSU7_9CORY</name>
<feature type="compositionally biased region" description="Basic residues" evidence="1">
    <location>
        <begin position="506"/>
        <end position="518"/>
    </location>
</feature>
<dbReference type="Proteomes" id="UP000254287">
    <property type="component" value="Unassembled WGS sequence"/>
</dbReference>
<feature type="compositionally biased region" description="Basic residues" evidence="1">
    <location>
        <begin position="445"/>
        <end position="461"/>
    </location>
</feature>
<reference evidence="2 3" key="1">
    <citation type="submission" date="2018-06" db="EMBL/GenBank/DDBJ databases">
        <authorList>
            <consortium name="Pathogen Informatics"/>
            <person name="Doyle S."/>
        </authorList>
    </citation>
    <scope>NUCLEOTIDE SEQUENCE [LARGE SCALE GENOMIC DNA]</scope>
    <source>
        <strain evidence="2 3">NCTC10289</strain>
    </source>
</reference>
<accession>A0A376CSU7</accession>
<dbReference type="Gene3D" id="3.30.420.10">
    <property type="entry name" value="Ribonuclease H-like superfamily/Ribonuclease H"/>
    <property type="match status" value="1"/>
</dbReference>
<keyword evidence="2" id="KW-0808">Transferase</keyword>